<keyword evidence="1" id="KW-0812">Transmembrane</keyword>
<keyword evidence="4" id="KW-1185">Reference proteome</keyword>
<name>A0A8E2ALD4_9APHY</name>
<protein>
    <recommendedName>
        <fullName evidence="2">DUF6533 domain-containing protein</fullName>
    </recommendedName>
</protein>
<dbReference type="Pfam" id="PF20151">
    <property type="entry name" value="DUF6533"/>
    <property type="match status" value="1"/>
</dbReference>
<feature type="transmembrane region" description="Helical" evidence="1">
    <location>
        <begin position="60"/>
        <end position="86"/>
    </location>
</feature>
<keyword evidence="1" id="KW-0472">Membrane</keyword>
<proteinExistence type="predicted"/>
<evidence type="ECO:0000259" key="2">
    <source>
        <dbReference type="Pfam" id="PF20151"/>
    </source>
</evidence>
<feature type="transmembrane region" description="Helical" evidence="1">
    <location>
        <begin position="129"/>
        <end position="149"/>
    </location>
</feature>
<dbReference type="EMBL" id="KV722678">
    <property type="protein sequence ID" value="OCH84395.1"/>
    <property type="molecule type" value="Genomic_DNA"/>
</dbReference>
<sequence>MTIIAPQLLADVSHMSFIHLGVWLCAYVTVSALVIYDYLLTLSREVEVIWRKQLTNATSIIFLINRYNALFQAVMSLCFVSVRFSTDMLTWLDVSCKILLGFSQCSALVSIAIWAVFSALRVYTIGSRNVFLTSVALCLGLVPFGTNAISTVKRLSAPAFIGHNYCISSYVPPDDASDRWVIFLSLTQVLKVVVITRVCLSLSDLIVLYVTLVNTYSSGVTAQASEIKPSLLTLLIRDGVLLLALNSTQVILWLTNTLFSLRTILRISSIVISRFIMSLREVYFSSTRPSFLLTQYTPPSQLSTVQFTSVGAEGLTPPASCAQDSVEYIQIEGRQKSTSSGGGDAV</sequence>
<gene>
    <name evidence="3" type="ORF">OBBRIDRAFT_799112</name>
</gene>
<feature type="transmembrane region" description="Helical" evidence="1">
    <location>
        <begin position="20"/>
        <end position="39"/>
    </location>
</feature>
<keyword evidence="1" id="KW-1133">Transmembrane helix</keyword>
<dbReference type="OrthoDB" id="2940333at2759"/>
<organism evidence="3 4">
    <name type="scientific">Obba rivulosa</name>
    <dbReference type="NCBI Taxonomy" id="1052685"/>
    <lineage>
        <taxon>Eukaryota</taxon>
        <taxon>Fungi</taxon>
        <taxon>Dikarya</taxon>
        <taxon>Basidiomycota</taxon>
        <taxon>Agaricomycotina</taxon>
        <taxon>Agaricomycetes</taxon>
        <taxon>Polyporales</taxon>
        <taxon>Gelatoporiaceae</taxon>
        <taxon>Obba</taxon>
    </lineage>
</organism>
<dbReference type="Proteomes" id="UP000250043">
    <property type="component" value="Unassembled WGS sequence"/>
</dbReference>
<reference evidence="3 4" key="1">
    <citation type="submission" date="2016-07" db="EMBL/GenBank/DDBJ databases">
        <title>Draft genome of the white-rot fungus Obba rivulosa 3A-2.</title>
        <authorList>
            <consortium name="DOE Joint Genome Institute"/>
            <person name="Miettinen O."/>
            <person name="Riley R."/>
            <person name="Acob R."/>
            <person name="Barry K."/>
            <person name="Cullen D."/>
            <person name="De Vries R."/>
            <person name="Hainaut M."/>
            <person name="Hatakka A."/>
            <person name="Henrissat B."/>
            <person name="Hilden K."/>
            <person name="Kuo R."/>
            <person name="Labutti K."/>
            <person name="Lipzen A."/>
            <person name="Makela M.R."/>
            <person name="Sandor L."/>
            <person name="Spatafora J.W."/>
            <person name="Grigoriev I.V."/>
            <person name="Hibbett D.S."/>
        </authorList>
    </citation>
    <scope>NUCLEOTIDE SEQUENCE [LARGE SCALE GENOMIC DNA]</scope>
    <source>
        <strain evidence="3 4">3A-2</strain>
    </source>
</reference>
<evidence type="ECO:0000313" key="4">
    <source>
        <dbReference type="Proteomes" id="UP000250043"/>
    </source>
</evidence>
<dbReference type="AlphaFoldDB" id="A0A8E2ALD4"/>
<evidence type="ECO:0000256" key="1">
    <source>
        <dbReference type="SAM" id="Phobius"/>
    </source>
</evidence>
<dbReference type="InterPro" id="IPR045340">
    <property type="entry name" value="DUF6533"/>
</dbReference>
<feature type="domain" description="DUF6533" evidence="2">
    <location>
        <begin position="27"/>
        <end position="70"/>
    </location>
</feature>
<evidence type="ECO:0000313" key="3">
    <source>
        <dbReference type="EMBL" id="OCH84395.1"/>
    </source>
</evidence>
<feature type="transmembrane region" description="Helical" evidence="1">
    <location>
        <begin position="98"/>
        <end position="117"/>
    </location>
</feature>
<accession>A0A8E2ALD4</accession>